<feature type="region of interest" description="Disordered" evidence="10">
    <location>
        <begin position="402"/>
        <end position="458"/>
    </location>
</feature>
<feature type="region of interest" description="Disordered" evidence="10">
    <location>
        <begin position="187"/>
        <end position="221"/>
    </location>
</feature>
<dbReference type="Gene3D" id="1.20.5.1940">
    <property type="match status" value="1"/>
</dbReference>
<dbReference type="SUPFAM" id="SSF50044">
    <property type="entry name" value="SH3-domain"/>
    <property type="match status" value="1"/>
</dbReference>
<dbReference type="PANTHER" id="PTHR45929:SF3">
    <property type="entry name" value="JAK PATHWAY SIGNAL TRANSDUCTION ADAPTOR MOLECULE"/>
    <property type="match status" value="1"/>
</dbReference>
<gene>
    <name evidence="13" type="primary">U6500H00580</name>
    <name evidence="13" type="ORF">SEUBUCD650_0H00580</name>
</gene>
<comment type="similarity">
    <text evidence="2">Belongs to the STAM family.</text>
</comment>
<dbReference type="Gene3D" id="1.25.40.90">
    <property type="match status" value="1"/>
</dbReference>
<evidence type="ECO:0000259" key="12">
    <source>
        <dbReference type="PROSITE" id="PS50179"/>
    </source>
</evidence>
<keyword evidence="7" id="KW-0967">Endosome</keyword>
<dbReference type="InterPro" id="IPR003903">
    <property type="entry name" value="UIM_dom"/>
</dbReference>
<keyword evidence="14" id="KW-1185">Reference proteome</keyword>
<dbReference type="SUPFAM" id="SSF48464">
    <property type="entry name" value="ENTH/VHS domain"/>
    <property type="match status" value="1"/>
</dbReference>
<accession>A0ABN8VQX2</accession>
<sequence>MSSSMTEMRNAVLRATDPKLRTDNWQYILDVCDLVKEDPEDNGQEVMDLIEKRLEQQDANVILRTLSLIVSLAENCGSRLRQDISSKHFTSLIFALIESHSVHITLKKAVADMVKQLSDSFKDDPSLRAMDDLYDKIKRKAPYLVKQPNVPEKRNMGTSTDSSDDEELQKAMKMSLFEYEKQKKLQEQEKERVCEPPQQQQQQQQQQQHNQHNQTSAALGQTVVRRVRAMYDLSTNEPDELSFRKGDVITVLEQVYRDWWKGALRGRMGIFPLNYVTPIAEPSKEETENERNREAMIFSQKSTVDQLHNSLNTASKTGSSNEVLQDPHIGDMYGSITPLRPQVTRMLGKYAKEKEDMLSLRQVLANAEHTYNELMDRAANVYIPPPAAAVAAPYSGMPNTNVAPAMPPQRKSYPNPDYASYSLNQHTHNSVNSKPDVPQYGYDNGYSITSQPPPGYEQ</sequence>
<evidence type="ECO:0000256" key="10">
    <source>
        <dbReference type="SAM" id="MobiDB-lite"/>
    </source>
</evidence>
<dbReference type="PRINTS" id="PR00452">
    <property type="entry name" value="SH3DOMAIN"/>
</dbReference>
<dbReference type="SMART" id="SM00726">
    <property type="entry name" value="UIM"/>
    <property type="match status" value="1"/>
</dbReference>
<dbReference type="CDD" id="cd16978">
    <property type="entry name" value="VHS_HSE1"/>
    <property type="match status" value="1"/>
</dbReference>
<dbReference type="SMART" id="SM00326">
    <property type="entry name" value="SH3"/>
    <property type="match status" value="1"/>
</dbReference>
<dbReference type="PANTHER" id="PTHR45929">
    <property type="entry name" value="JAK PATHWAY SIGNAL TRANSDUCTION ADAPTOR MOLECULE"/>
    <property type="match status" value="1"/>
</dbReference>
<evidence type="ECO:0000313" key="13">
    <source>
        <dbReference type="EMBL" id="CAI2019111.1"/>
    </source>
</evidence>
<dbReference type="Proteomes" id="UP001152964">
    <property type="component" value="Chromosome 8"/>
</dbReference>
<dbReference type="SMART" id="SM00288">
    <property type="entry name" value="VHS"/>
    <property type="match status" value="1"/>
</dbReference>
<feature type="region of interest" description="Disordered" evidence="10">
    <location>
        <begin position="144"/>
        <end position="167"/>
    </location>
</feature>
<organism evidence="13 14">
    <name type="scientific">Saccharomyces eubayanus</name>
    <name type="common">Yeast</name>
    <dbReference type="NCBI Taxonomy" id="1080349"/>
    <lineage>
        <taxon>Eukaryota</taxon>
        <taxon>Fungi</taxon>
        <taxon>Dikarya</taxon>
        <taxon>Ascomycota</taxon>
        <taxon>Saccharomycotina</taxon>
        <taxon>Saccharomycetes</taxon>
        <taxon>Saccharomycetales</taxon>
        <taxon>Saccharomycetaceae</taxon>
        <taxon>Saccharomyces</taxon>
    </lineage>
</organism>
<dbReference type="InterPro" id="IPR050670">
    <property type="entry name" value="STAM"/>
</dbReference>
<evidence type="ECO:0000256" key="2">
    <source>
        <dbReference type="ARBA" id="ARBA00009666"/>
    </source>
</evidence>
<name>A0ABN8VQX2_SACEU</name>
<evidence type="ECO:0000256" key="6">
    <source>
        <dbReference type="ARBA" id="ARBA00022448"/>
    </source>
</evidence>
<dbReference type="Pfam" id="PF00790">
    <property type="entry name" value="VHS"/>
    <property type="match status" value="1"/>
</dbReference>
<dbReference type="InterPro" id="IPR008942">
    <property type="entry name" value="ENTH_VHS"/>
</dbReference>
<comment type="subcellular location">
    <subcellularLocation>
        <location evidence="1">Endosome membrane</location>
        <topology evidence="1">Peripheral membrane protein</topology>
        <orientation evidence="1">Cytoplasmic side</orientation>
    </subcellularLocation>
</comment>
<dbReference type="InterPro" id="IPR002014">
    <property type="entry name" value="VHS_dom"/>
</dbReference>
<evidence type="ECO:0000256" key="3">
    <source>
        <dbReference type="ARBA" id="ARBA00017923"/>
    </source>
</evidence>
<feature type="compositionally biased region" description="Polar residues" evidence="10">
    <location>
        <begin position="421"/>
        <end position="433"/>
    </location>
</feature>
<reference evidence="13" key="1">
    <citation type="submission" date="2022-08" db="EMBL/GenBank/DDBJ databases">
        <authorList>
            <person name="Byrne P K."/>
        </authorList>
    </citation>
    <scope>NUCLEOTIDE SEQUENCE</scope>
    <source>
        <strain evidence="13">UCD650</strain>
    </source>
</reference>
<feature type="compositionally biased region" description="Low complexity" evidence="10">
    <location>
        <begin position="198"/>
        <end position="214"/>
    </location>
</feature>
<dbReference type="CDD" id="cd21386">
    <property type="entry name" value="GAT_Hse1"/>
    <property type="match status" value="1"/>
</dbReference>
<dbReference type="PRINTS" id="PR00499">
    <property type="entry name" value="P67PHOX"/>
</dbReference>
<feature type="domain" description="VHS" evidence="12">
    <location>
        <begin position="15"/>
        <end position="145"/>
    </location>
</feature>
<proteinExistence type="inferred from homology"/>
<evidence type="ECO:0000313" key="14">
    <source>
        <dbReference type="Proteomes" id="UP001152964"/>
    </source>
</evidence>
<dbReference type="InterPro" id="IPR036028">
    <property type="entry name" value="SH3-like_dom_sf"/>
</dbReference>
<keyword evidence="5 9" id="KW-0728">SH3 domain</keyword>
<evidence type="ECO:0000259" key="11">
    <source>
        <dbReference type="PROSITE" id="PS50002"/>
    </source>
</evidence>
<dbReference type="PROSITE" id="PS50179">
    <property type="entry name" value="VHS"/>
    <property type="match status" value="1"/>
</dbReference>
<dbReference type="Pfam" id="PF00018">
    <property type="entry name" value="SH3_1"/>
    <property type="match status" value="1"/>
</dbReference>
<dbReference type="CDD" id="cd11805">
    <property type="entry name" value="SH3_GRB2_like_C"/>
    <property type="match status" value="1"/>
</dbReference>
<evidence type="ECO:0000256" key="9">
    <source>
        <dbReference type="PROSITE-ProRule" id="PRU00192"/>
    </source>
</evidence>
<protein>
    <recommendedName>
        <fullName evidence="3">Class E vacuolar protein-sorting machinery protein HSE1</fullName>
    </recommendedName>
    <alternativeName>
        <fullName evidence="4">Class E vacuolar protein-sorting machinery protein hse1</fullName>
    </alternativeName>
</protein>
<dbReference type="PROSITE" id="PS50002">
    <property type="entry name" value="SH3"/>
    <property type="match status" value="1"/>
</dbReference>
<evidence type="ECO:0000256" key="1">
    <source>
        <dbReference type="ARBA" id="ARBA00004125"/>
    </source>
</evidence>
<dbReference type="Gene3D" id="2.30.30.40">
    <property type="entry name" value="SH3 Domains"/>
    <property type="match status" value="1"/>
</dbReference>
<dbReference type="EMBL" id="OX291498">
    <property type="protein sequence ID" value="CAI2019111.1"/>
    <property type="molecule type" value="Genomic_DNA"/>
</dbReference>
<keyword evidence="8" id="KW-0653">Protein transport</keyword>
<keyword evidence="6" id="KW-0813">Transport</keyword>
<feature type="domain" description="SH3" evidence="11">
    <location>
        <begin position="222"/>
        <end position="281"/>
    </location>
</feature>
<evidence type="ECO:0000256" key="4">
    <source>
        <dbReference type="ARBA" id="ARBA00018978"/>
    </source>
</evidence>
<evidence type="ECO:0000256" key="8">
    <source>
        <dbReference type="ARBA" id="ARBA00022927"/>
    </source>
</evidence>
<dbReference type="InterPro" id="IPR001452">
    <property type="entry name" value="SH3_domain"/>
</dbReference>
<evidence type="ECO:0000256" key="7">
    <source>
        <dbReference type="ARBA" id="ARBA00022753"/>
    </source>
</evidence>
<dbReference type="PROSITE" id="PS50330">
    <property type="entry name" value="UIM"/>
    <property type="match status" value="1"/>
</dbReference>
<evidence type="ECO:0000256" key="5">
    <source>
        <dbReference type="ARBA" id="ARBA00022443"/>
    </source>
</evidence>